<organism evidence="1 2">
    <name type="scientific">Algibacter miyuki</name>
    <dbReference type="NCBI Taxonomy" id="1306933"/>
    <lineage>
        <taxon>Bacteria</taxon>
        <taxon>Pseudomonadati</taxon>
        <taxon>Bacteroidota</taxon>
        <taxon>Flavobacteriia</taxon>
        <taxon>Flavobacteriales</taxon>
        <taxon>Flavobacteriaceae</taxon>
        <taxon>Algibacter</taxon>
    </lineage>
</organism>
<dbReference type="InterPro" id="IPR011990">
    <property type="entry name" value="TPR-like_helical_dom_sf"/>
</dbReference>
<accession>A0ABV5GX95</accession>
<evidence type="ECO:0000313" key="1">
    <source>
        <dbReference type="EMBL" id="MFB9103655.1"/>
    </source>
</evidence>
<dbReference type="EMBL" id="JBHMFA010000001">
    <property type="protein sequence ID" value="MFB9103655.1"/>
    <property type="molecule type" value="Genomic_DNA"/>
</dbReference>
<keyword evidence="2" id="KW-1185">Reference proteome</keyword>
<dbReference type="Gene3D" id="1.25.40.390">
    <property type="match status" value="1"/>
</dbReference>
<gene>
    <name evidence="1" type="ORF">ACFFU1_01995</name>
</gene>
<name>A0ABV5GX95_9FLAO</name>
<dbReference type="RefSeq" id="WP_290269369.1">
    <property type="nucleotide sequence ID" value="NZ_JAUFQP010000007.1"/>
</dbReference>
<dbReference type="Proteomes" id="UP001589590">
    <property type="component" value="Unassembled WGS sequence"/>
</dbReference>
<comment type="caution">
    <text evidence="1">The sequence shown here is derived from an EMBL/GenBank/DDBJ whole genome shotgun (WGS) entry which is preliminary data.</text>
</comment>
<protein>
    <submittedName>
        <fullName evidence="1">SusD/RagB family nutrient-binding outer membrane lipoprotein</fullName>
    </submittedName>
</protein>
<dbReference type="SUPFAM" id="SSF48452">
    <property type="entry name" value="TPR-like"/>
    <property type="match status" value="1"/>
</dbReference>
<sequence length="533" mass="59475">MTKKIFLFTSIVLSILCVSCELKDFDFQDDPSQLTPEDVSPDFLLNEVQYQFQLIMREHVRNTDDIMRYEAMTDSYSDVVSDDVLNLEWSSLYSMRINDKILQELAASNEDLKFHSAMSKLLTGYATATMVDYVGDIPFSEALQGLSSPNPKTDDSVVIYDSVLMDIDDAIADLNVATVKPFTDLYFKGDTQKWINFARSLKLKMLLQTRLVNANFSSVPNIVNEINNLIASGVTTTGAGDFQFSYSTEISPDGRHFYFERGYSTNGMFEYISNYFMYMLKDSKDEPDPRLRYYVYRQSDTDPVATGFIICTGNPDYDYCYVGDLYSGIDHGDERTGRADRFLRTIYGLYPGGGAFDADNFVTAVESPNLGGAGILPLLSASYVKFLMAESALTLGTTGDPAVLLEEGIRLSMDKVLNFSPVDPAFAATTTDVDNYVAEVMASYANAASDAEKLDIIITESYLAGFGNSIAAYNAYRRTGYPSNIQEPVDNVSIPFPRTFLYPKEAINANTSLNQKTTTVKVFWDNNPDGFIK</sequence>
<dbReference type="Pfam" id="PF12771">
    <property type="entry name" value="SusD-like_2"/>
    <property type="match status" value="1"/>
</dbReference>
<evidence type="ECO:0000313" key="2">
    <source>
        <dbReference type="Proteomes" id="UP001589590"/>
    </source>
</evidence>
<proteinExistence type="predicted"/>
<keyword evidence="1" id="KW-0449">Lipoprotein</keyword>
<reference evidence="1 2" key="1">
    <citation type="submission" date="2024-09" db="EMBL/GenBank/DDBJ databases">
        <authorList>
            <person name="Sun Q."/>
            <person name="Mori K."/>
        </authorList>
    </citation>
    <scope>NUCLEOTIDE SEQUENCE [LARGE SCALE GENOMIC DNA]</scope>
    <source>
        <strain evidence="1 2">CECT 8300</strain>
    </source>
</reference>
<dbReference type="InterPro" id="IPR041662">
    <property type="entry name" value="SusD-like_2"/>
</dbReference>